<dbReference type="PANTHER" id="PTHR21310">
    <property type="entry name" value="AMINOGLYCOSIDE PHOSPHOTRANSFERASE-RELATED-RELATED"/>
    <property type="match status" value="1"/>
</dbReference>
<dbReference type="InterPro" id="IPR011009">
    <property type="entry name" value="Kinase-like_dom_sf"/>
</dbReference>
<dbReference type="Pfam" id="PF01636">
    <property type="entry name" value="APH"/>
    <property type="match status" value="1"/>
</dbReference>
<dbReference type="Gene3D" id="3.30.200.20">
    <property type="entry name" value="Phosphorylase Kinase, domain 1"/>
    <property type="match status" value="1"/>
</dbReference>
<dbReference type="EMBL" id="BOMH01000037">
    <property type="protein sequence ID" value="GID67122.1"/>
    <property type="molecule type" value="Genomic_DNA"/>
</dbReference>
<keyword evidence="3" id="KW-1185">Reference proteome</keyword>
<name>A0A919IKW7_9ACTN</name>
<feature type="domain" description="Aminoglycoside phosphotransferase" evidence="1">
    <location>
        <begin position="20"/>
        <end position="234"/>
    </location>
</feature>
<evidence type="ECO:0000313" key="2">
    <source>
        <dbReference type="EMBL" id="GID67122.1"/>
    </source>
</evidence>
<dbReference type="Proteomes" id="UP000619479">
    <property type="component" value="Unassembled WGS sequence"/>
</dbReference>
<gene>
    <name evidence="2" type="ORF">Acy02nite_50030</name>
</gene>
<evidence type="ECO:0000259" key="1">
    <source>
        <dbReference type="Pfam" id="PF01636"/>
    </source>
</evidence>
<reference evidence="2" key="1">
    <citation type="submission" date="2021-01" db="EMBL/GenBank/DDBJ databases">
        <title>Whole genome shotgun sequence of Actinoplanes cyaneus NBRC 14990.</title>
        <authorList>
            <person name="Komaki H."/>
            <person name="Tamura T."/>
        </authorList>
    </citation>
    <scope>NUCLEOTIDE SEQUENCE</scope>
    <source>
        <strain evidence="2">NBRC 14990</strain>
    </source>
</reference>
<evidence type="ECO:0000313" key="3">
    <source>
        <dbReference type="Proteomes" id="UP000619479"/>
    </source>
</evidence>
<dbReference type="Gene3D" id="3.90.1200.10">
    <property type="match status" value="1"/>
</dbReference>
<dbReference type="InterPro" id="IPR051678">
    <property type="entry name" value="AGP_Transferase"/>
</dbReference>
<sequence length="279" mass="30541">MPDVRSALASALPGFAVESVSLLGEGLDNVAFEVNNDLLVRFSRSPDPDRTMREVRLLTALRPFSPLPIPEPVFGPAEAGQDCFAYRKLPGVPLLDAPACENQERIAATLAGFLRTLHAVPVERVRDLVGPDDQPLPEWRDDAAETFPLVADRIPARFRRRVETFLTAAPPAGPATLVFSHNDLGIEHVLVDPRTSAVTGIIDWSDAALTDPAYDFGLLFRDLGPLAPPPAEFRERAVFYARCSVLEDLAYGIEAGRRRYAEKSLAALEWLFPGDGPMT</sequence>
<dbReference type="AlphaFoldDB" id="A0A919IKW7"/>
<comment type="caution">
    <text evidence="2">The sequence shown here is derived from an EMBL/GenBank/DDBJ whole genome shotgun (WGS) entry which is preliminary data.</text>
</comment>
<accession>A0A919IKW7</accession>
<proteinExistence type="predicted"/>
<protein>
    <recommendedName>
        <fullName evidence="1">Aminoglycoside phosphotransferase domain-containing protein</fullName>
    </recommendedName>
</protein>
<dbReference type="RefSeq" id="WP_203744489.1">
    <property type="nucleotide sequence ID" value="NZ_BAAAUC010000004.1"/>
</dbReference>
<dbReference type="InterPro" id="IPR002575">
    <property type="entry name" value="Aminoglycoside_PTrfase"/>
</dbReference>
<organism evidence="2 3">
    <name type="scientific">Actinoplanes cyaneus</name>
    <dbReference type="NCBI Taxonomy" id="52696"/>
    <lineage>
        <taxon>Bacteria</taxon>
        <taxon>Bacillati</taxon>
        <taxon>Actinomycetota</taxon>
        <taxon>Actinomycetes</taxon>
        <taxon>Micromonosporales</taxon>
        <taxon>Micromonosporaceae</taxon>
        <taxon>Actinoplanes</taxon>
    </lineage>
</organism>
<dbReference type="SUPFAM" id="SSF56112">
    <property type="entry name" value="Protein kinase-like (PK-like)"/>
    <property type="match status" value="1"/>
</dbReference>